<dbReference type="SUPFAM" id="SSF160582">
    <property type="entry name" value="MbtH-like"/>
    <property type="match status" value="1"/>
</dbReference>
<dbReference type="SMART" id="SM00923">
    <property type="entry name" value="MbtH"/>
    <property type="match status" value="1"/>
</dbReference>
<dbReference type="InterPro" id="IPR038020">
    <property type="entry name" value="MbtH-like_sf"/>
</dbReference>
<accession>A0ABT7JBJ0</accession>
<comment type="caution">
    <text evidence="2">The sequence shown here is derived from an EMBL/GenBank/DDBJ whole genome shotgun (WGS) entry which is preliminary data.</text>
</comment>
<dbReference type="Gene3D" id="3.90.820.10">
    <property type="entry name" value="Structural Genomics, Unknown Function 30-nov-00 1gh9 Mol_id"/>
    <property type="match status" value="1"/>
</dbReference>
<protein>
    <submittedName>
        <fullName evidence="2">MbtH family protein</fullName>
    </submittedName>
</protein>
<evidence type="ECO:0000259" key="1">
    <source>
        <dbReference type="SMART" id="SM00923"/>
    </source>
</evidence>
<keyword evidence="3" id="KW-1185">Reference proteome</keyword>
<dbReference type="Proteomes" id="UP001241926">
    <property type="component" value="Unassembled WGS sequence"/>
</dbReference>
<dbReference type="InterPro" id="IPR005153">
    <property type="entry name" value="MbtH-like_dom"/>
</dbReference>
<organism evidence="2 3">
    <name type="scientific">Streptomyces fuscus</name>
    <dbReference type="NCBI Taxonomy" id="3048495"/>
    <lineage>
        <taxon>Bacteria</taxon>
        <taxon>Bacillati</taxon>
        <taxon>Actinomycetota</taxon>
        <taxon>Actinomycetes</taxon>
        <taxon>Kitasatosporales</taxon>
        <taxon>Streptomycetaceae</taxon>
        <taxon>Streptomyces</taxon>
    </lineage>
</organism>
<feature type="domain" description="MbtH-like" evidence="1">
    <location>
        <begin position="3"/>
        <end position="53"/>
    </location>
</feature>
<name>A0ABT7JBJ0_9ACTN</name>
<evidence type="ECO:0000313" key="3">
    <source>
        <dbReference type="Proteomes" id="UP001241926"/>
    </source>
</evidence>
<dbReference type="InterPro" id="IPR037407">
    <property type="entry name" value="MLP_fam"/>
</dbReference>
<gene>
    <name evidence="2" type="ORF">QNN03_38030</name>
</gene>
<reference evidence="2 3" key="1">
    <citation type="submission" date="2023-05" db="EMBL/GenBank/DDBJ databases">
        <title>Streptomyces fuscus sp. nov., a brown-black pigment producing actinomyces isolated from dry sand of Sea duck farm.</title>
        <authorList>
            <person name="Xie J."/>
            <person name="Shen N."/>
        </authorList>
    </citation>
    <scope>NUCLEOTIDE SEQUENCE [LARGE SCALE GENOMIC DNA]</scope>
    <source>
        <strain evidence="2 3">GXMU-J15</strain>
    </source>
</reference>
<dbReference type="PANTHER" id="PTHR38444:SF1">
    <property type="entry name" value="ENTEROBACTIN BIOSYNTHESIS PROTEIN YBDZ"/>
    <property type="match status" value="1"/>
</dbReference>
<proteinExistence type="predicted"/>
<dbReference type="RefSeq" id="WP_093720979.1">
    <property type="nucleotide sequence ID" value="NZ_JASJUS010000094.1"/>
</dbReference>
<dbReference type="Pfam" id="PF03621">
    <property type="entry name" value="MbtH"/>
    <property type="match status" value="1"/>
</dbReference>
<evidence type="ECO:0000313" key="2">
    <source>
        <dbReference type="EMBL" id="MDL2082219.1"/>
    </source>
</evidence>
<dbReference type="PANTHER" id="PTHR38444">
    <property type="entry name" value="ENTEROBACTIN BIOSYNTHESIS PROTEIN YBDZ"/>
    <property type="match status" value="1"/>
</dbReference>
<dbReference type="EMBL" id="JASJUS010000094">
    <property type="protein sequence ID" value="MDL2082219.1"/>
    <property type="molecule type" value="Genomic_DNA"/>
</dbReference>
<sequence length="67" mass="7568">MSNPFDDESRPFKVLVNAEQQHSLWPSGIDIPQGWTTVLDDAPRDTCLAFVEEHWTDLRPASLRGSS</sequence>